<keyword evidence="6" id="KW-1185">Reference proteome</keyword>
<comment type="caution">
    <text evidence="5">The sequence shown here is derived from an EMBL/GenBank/DDBJ whole genome shotgun (WGS) entry which is preliminary data.</text>
</comment>
<dbReference type="PANTHER" id="PTHR35936:SF19">
    <property type="entry name" value="AMINO-ACID-BINDING PROTEIN YXEM-RELATED"/>
    <property type="match status" value="1"/>
</dbReference>
<evidence type="ECO:0000313" key="6">
    <source>
        <dbReference type="Proteomes" id="UP000319094"/>
    </source>
</evidence>
<organism evidence="5 6">
    <name type="scientific">Leucobacter komagatae</name>
    <dbReference type="NCBI Taxonomy" id="55969"/>
    <lineage>
        <taxon>Bacteria</taxon>
        <taxon>Bacillati</taxon>
        <taxon>Actinomycetota</taxon>
        <taxon>Actinomycetes</taxon>
        <taxon>Micrococcales</taxon>
        <taxon>Microbacteriaceae</taxon>
        <taxon>Leucobacter</taxon>
    </lineage>
</organism>
<dbReference type="InterPro" id="IPR001638">
    <property type="entry name" value="Solute-binding_3/MltF_N"/>
</dbReference>
<feature type="domain" description="Solute-binding protein family 3/N-terminal" evidence="3">
    <location>
        <begin position="42"/>
        <end position="259"/>
    </location>
</feature>
<feature type="chain" id="PRO_5039620331" evidence="2">
    <location>
        <begin position="24"/>
        <end position="261"/>
    </location>
</feature>
<evidence type="ECO:0000259" key="3">
    <source>
        <dbReference type="SMART" id="SM00062"/>
    </source>
</evidence>
<proteinExistence type="predicted"/>
<keyword evidence="1 2" id="KW-0732">Signal</keyword>
<dbReference type="AlphaFoldDB" id="A0A542Y4K5"/>
<dbReference type="PANTHER" id="PTHR35936">
    <property type="entry name" value="MEMBRANE-BOUND LYTIC MUREIN TRANSGLYCOSYLASE F"/>
    <property type="match status" value="1"/>
</dbReference>
<name>A0A542Y4K5_9MICO</name>
<feature type="domain" description="Ionotropic glutamate receptor C-terminal" evidence="4">
    <location>
        <begin position="42"/>
        <end position="258"/>
    </location>
</feature>
<feature type="signal peptide" evidence="2">
    <location>
        <begin position="1"/>
        <end position="23"/>
    </location>
</feature>
<dbReference type="SMART" id="SM00062">
    <property type="entry name" value="PBPb"/>
    <property type="match status" value="1"/>
</dbReference>
<dbReference type="PROSITE" id="PS51257">
    <property type="entry name" value="PROKAR_LIPOPROTEIN"/>
    <property type="match status" value="1"/>
</dbReference>
<dbReference type="OrthoDB" id="8454826at2"/>
<evidence type="ECO:0000256" key="2">
    <source>
        <dbReference type="SAM" id="SignalP"/>
    </source>
</evidence>
<dbReference type="EMBL" id="VFON01000001">
    <property type="protein sequence ID" value="TQL42999.1"/>
    <property type="molecule type" value="Genomic_DNA"/>
</dbReference>
<sequence length="261" mass="27640">MFLNKKTKVLGLIGMISAAALLAGCSAGGSKDALERVESSGTLRVGIEGAYPPFNSFDSKNELVGFDVDISNAIAERLDAKTEFVPTPWDSIIGGLNAGKYEIVISSLTITDERSQKVDFSDPYYHTGTQIFAPEGNTIASTDDLAGLNIGVTLGTTFEDMALERGAQVTTYKSDQLAMEDLSNGRIDGVITDGPVGLAIVSARGYSIVTVGERISNPAAGIAVDKKQEKLLAAVNAALADMQEDGTYEEISTKWFGADIR</sequence>
<dbReference type="InterPro" id="IPR001320">
    <property type="entry name" value="Iontro_rcpt_C"/>
</dbReference>
<dbReference type="RefSeq" id="WP_141886376.1">
    <property type="nucleotide sequence ID" value="NZ_BAAAUY010000005.1"/>
</dbReference>
<dbReference type="SUPFAM" id="SSF53850">
    <property type="entry name" value="Periplasmic binding protein-like II"/>
    <property type="match status" value="1"/>
</dbReference>
<gene>
    <name evidence="5" type="ORF">FB468_1011</name>
</gene>
<evidence type="ECO:0000259" key="4">
    <source>
        <dbReference type="SMART" id="SM00079"/>
    </source>
</evidence>
<dbReference type="Gene3D" id="3.40.190.10">
    <property type="entry name" value="Periplasmic binding protein-like II"/>
    <property type="match status" value="2"/>
</dbReference>
<dbReference type="Pfam" id="PF00497">
    <property type="entry name" value="SBP_bac_3"/>
    <property type="match status" value="1"/>
</dbReference>
<dbReference type="GO" id="GO:0016020">
    <property type="term" value="C:membrane"/>
    <property type="evidence" value="ECO:0007669"/>
    <property type="project" value="InterPro"/>
</dbReference>
<evidence type="ECO:0000313" key="5">
    <source>
        <dbReference type="EMBL" id="TQL42999.1"/>
    </source>
</evidence>
<protein>
    <submittedName>
        <fullName evidence="5">Polar amino acid transport system substrate-binding protein/cystine transport system substrate-binding protein</fullName>
    </submittedName>
</protein>
<evidence type="ECO:0000256" key="1">
    <source>
        <dbReference type="ARBA" id="ARBA00022729"/>
    </source>
</evidence>
<dbReference type="SMART" id="SM00079">
    <property type="entry name" value="PBPe"/>
    <property type="match status" value="1"/>
</dbReference>
<reference evidence="5 6" key="1">
    <citation type="submission" date="2019-06" db="EMBL/GenBank/DDBJ databases">
        <title>Sequencing the genomes of 1000 actinobacteria strains.</title>
        <authorList>
            <person name="Klenk H.-P."/>
        </authorList>
    </citation>
    <scope>NUCLEOTIDE SEQUENCE [LARGE SCALE GENOMIC DNA]</scope>
    <source>
        <strain evidence="5 6">DSM 8803</strain>
    </source>
</reference>
<dbReference type="Proteomes" id="UP000319094">
    <property type="component" value="Unassembled WGS sequence"/>
</dbReference>
<accession>A0A542Y4K5</accession>
<dbReference type="GO" id="GO:0015276">
    <property type="term" value="F:ligand-gated monoatomic ion channel activity"/>
    <property type="evidence" value="ECO:0007669"/>
    <property type="project" value="InterPro"/>
</dbReference>